<sequence>MKRLVSLLLFISFPSLSYEIASADSQQKTSDEFASKEGAPAIYFTKAIANCESNCRNVLIIGNTKYTYSPDSSVVVQSRYRNQSWAIVREAYQSGDDFNVNFWLVNSQEQTRWSSLGACLHAPAKALDPTGRLVCIADNQLNIINGDKQRTMEIPVVPIIASINNNLNGDLAIALVDIDTMALKVTSLNGLVEKGQEAWQSVQTELHLKSDFEDTLIVFPKDEDTIAVASYEYVNVFNKGLATYLFSAGQEPTRRVVANSFKRNYGTNPDLYLDDNSLMVSAFDSTQGARYGYQVTVDQLYEPEKFQSIFTSPTRIDVMAGYGLMNTSWYVDQETGVGEGNRGSSNYKVDSSLLQSTYFQGRIDSTQLTFNYLTSAGTETSTRDTDKMTEYLSGAIDFESIFDGPDALRLRFERFQTYGIASHTTMLGQSVETDFEARFSSTDLLVLSEQGYYFGLGYRNYRIPGVVGFTSAEAGKSGWTFDNDFEIDSIRILAGKDEFSFGSRYEASYSRFYIAPQVGVGINKMSTSNNALLRSVGSSQGGLSGEYAIALSGQLDLGYAYQRRSVAAYGLGYALQVGYRARADYSIQDWYPESDSGRWQLNYSRADIWHGPYIQFNVMF</sequence>
<name>A0A1C3EPV7_9GAMM</name>
<dbReference type="OrthoDB" id="5849015at2"/>
<feature type="chain" id="PRO_5008673323" evidence="1">
    <location>
        <begin position="18"/>
        <end position="620"/>
    </location>
</feature>
<gene>
    <name evidence="2" type="ORF">A8L45_04730</name>
</gene>
<keyword evidence="1" id="KW-0732">Signal</keyword>
<proteinExistence type="predicted"/>
<keyword evidence="3" id="KW-1185">Reference proteome</keyword>
<evidence type="ECO:0000313" key="3">
    <source>
        <dbReference type="Proteomes" id="UP000094936"/>
    </source>
</evidence>
<dbReference type="EMBL" id="LYBM01000005">
    <property type="protein sequence ID" value="ODA35222.1"/>
    <property type="molecule type" value="Genomic_DNA"/>
</dbReference>
<evidence type="ECO:0000313" key="2">
    <source>
        <dbReference type="EMBL" id="ODA35222.1"/>
    </source>
</evidence>
<feature type="signal peptide" evidence="1">
    <location>
        <begin position="1"/>
        <end position="17"/>
    </location>
</feature>
<reference evidence="2 3" key="1">
    <citation type="submission" date="2016-05" db="EMBL/GenBank/DDBJ databases">
        <title>Genomic Taxonomy of the Vibrionaceae.</title>
        <authorList>
            <person name="Gomez-Gil B."/>
            <person name="Enciso-Ibarra J."/>
        </authorList>
    </citation>
    <scope>NUCLEOTIDE SEQUENCE [LARGE SCALE GENOMIC DNA]</scope>
    <source>
        <strain evidence="2 3">CAIM 1920</strain>
    </source>
</reference>
<dbReference type="AlphaFoldDB" id="A0A1C3EPV7"/>
<protein>
    <submittedName>
        <fullName evidence="2">Uncharacterized protein</fullName>
    </submittedName>
</protein>
<dbReference type="RefSeq" id="WP_068899764.1">
    <property type="nucleotide sequence ID" value="NZ_JBHUIF010000033.1"/>
</dbReference>
<evidence type="ECO:0000256" key="1">
    <source>
        <dbReference type="SAM" id="SignalP"/>
    </source>
</evidence>
<accession>A0A1C3EPV7</accession>
<dbReference type="Proteomes" id="UP000094936">
    <property type="component" value="Unassembled WGS sequence"/>
</dbReference>
<comment type="caution">
    <text evidence="2">The sequence shown here is derived from an EMBL/GenBank/DDBJ whole genome shotgun (WGS) entry which is preliminary data.</text>
</comment>
<organism evidence="2 3">
    <name type="scientific">Veronia pacifica</name>
    <dbReference type="NCBI Taxonomy" id="1080227"/>
    <lineage>
        <taxon>Bacteria</taxon>
        <taxon>Pseudomonadati</taxon>
        <taxon>Pseudomonadota</taxon>
        <taxon>Gammaproteobacteria</taxon>
        <taxon>Vibrionales</taxon>
        <taxon>Vibrionaceae</taxon>
        <taxon>Veronia</taxon>
    </lineage>
</organism>